<dbReference type="EMBL" id="JAAAHY010000368">
    <property type="protein sequence ID" value="KAF9964406.1"/>
    <property type="molecule type" value="Genomic_DNA"/>
</dbReference>
<dbReference type="Proteomes" id="UP000738359">
    <property type="component" value="Unassembled WGS sequence"/>
</dbReference>
<feature type="transmembrane region" description="Helical" evidence="2">
    <location>
        <begin position="134"/>
        <end position="152"/>
    </location>
</feature>
<sequence>MCIAICCISKPISNLVLVFDVLRGSLWVRALLEQMYWLAIAIECTMHIVGVLYTIPITRREGYLAVYEPDRVEGCITHWPVSLIYPSTLQNNLFIINSPFVIIICGIGPSLLAALLYDRGEYEASKVWLTVSHMAWSGIIFVLVPLLMYYGIKFSRILKINIIIAETRLGVPRSRFGISNLASMSPARYLFIVLQITVFGAFIFSMLAALMMVSYGLFKDQLLSANLGLFSHFYTFAWTSVLPFVMLVKLVLVHIQLVRFGRRQHLFSSLYKAMDGGGDSQSVKPGSDATESSPASDACGSKEWDMELMVGVESPASKSPLTPTRRASPGESNYRVPSSITRCSSLEQSLMREHPRYFNSERIAALPASLSPAEGSDARRDVAIVQLHHI</sequence>
<keyword evidence="2" id="KW-0812">Transmembrane</keyword>
<keyword evidence="4" id="KW-1185">Reference proteome</keyword>
<evidence type="ECO:0000256" key="1">
    <source>
        <dbReference type="SAM" id="MobiDB-lite"/>
    </source>
</evidence>
<feature type="transmembrane region" description="Helical" evidence="2">
    <location>
        <begin position="35"/>
        <end position="55"/>
    </location>
</feature>
<feature type="region of interest" description="Disordered" evidence="1">
    <location>
        <begin position="276"/>
        <end position="299"/>
    </location>
</feature>
<organism evidence="3 4">
    <name type="scientific">Mortierella alpina</name>
    <name type="common">Oleaginous fungus</name>
    <name type="synonym">Mortierella renispora</name>
    <dbReference type="NCBI Taxonomy" id="64518"/>
    <lineage>
        <taxon>Eukaryota</taxon>
        <taxon>Fungi</taxon>
        <taxon>Fungi incertae sedis</taxon>
        <taxon>Mucoromycota</taxon>
        <taxon>Mortierellomycotina</taxon>
        <taxon>Mortierellomycetes</taxon>
        <taxon>Mortierellales</taxon>
        <taxon>Mortierellaceae</taxon>
        <taxon>Mortierella</taxon>
    </lineage>
</organism>
<gene>
    <name evidence="3" type="ORF">BGZ70_006503</name>
</gene>
<name>A0A9P6J818_MORAP</name>
<dbReference type="AlphaFoldDB" id="A0A9P6J818"/>
<feature type="transmembrane region" description="Helical" evidence="2">
    <location>
        <begin position="93"/>
        <end position="114"/>
    </location>
</feature>
<comment type="caution">
    <text evidence="3">The sequence shown here is derived from an EMBL/GenBank/DDBJ whole genome shotgun (WGS) entry which is preliminary data.</text>
</comment>
<dbReference type="OrthoDB" id="10329045at2759"/>
<keyword evidence="2" id="KW-0472">Membrane</keyword>
<evidence type="ECO:0000313" key="3">
    <source>
        <dbReference type="EMBL" id="KAF9964406.1"/>
    </source>
</evidence>
<feature type="compositionally biased region" description="Polar residues" evidence="1">
    <location>
        <begin position="280"/>
        <end position="295"/>
    </location>
</feature>
<evidence type="ECO:0000313" key="4">
    <source>
        <dbReference type="Proteomes" id="UP000738359"/>
    </source>
</evidence>
<feature type="region of interest" description="Disordered" evidence="1">
    <location>
        <begin position="315"/>
        <end position="338"/>
    </location>
</feature>
<keyword evidence="2" id="KW-1133">Transmembrane helix</keyword>
<evidence type="ECO:0000256" key="2">
    <source>
        <dbReference type="SAM" id="Phobius"/>
    </source>
</evidence>
<reference evidence="3" key="1">
    <citation type="journal article" date="2020" name="Fungal Divers.">
        <title>Resolving the Mortierellaceae phylogeny through synthesis of multi-gene phylogenetics and phylogenomics.</title>
        <authorList>
            <person name="Vandepol N."/>
            <person name="Liber J."/>
            <person name="Desiro A."/>
            <person name="Na H."/>
            <person name="Kennedy M."/>
            <person name="Barry K."/>
            <person name="Grigoriev I.V."/>
            <person name="Miller A.N."/>
            <person name="O'Donnell K."/>
            <person name="Stajich J.E."/>
            <person name="Bonito G."/>
        </authorList>
    </citation>
    <scope>NUCLEOTIDE SEQUENCE</scope>
    <source>
        <strain evidence="3">CK1249</strain>
    </source>
</reference>
<accession>A0A9P6J818</accession>
<proteinExistence type="predicted"/>
<feature type="transmembrane region" description="Helical" evidence="2">
    <location>
        <begin position="189"/>
        <end position="213"/>
    </location>
</feature>
<protein>
    <submittedName>
        <fullName evidence="3">Uncharacterized protein</fullName>
    </submittedName>
</protein>
<feature type="transmembrane region" description="Helical" evidence="2">
    <location>
        <begin position="233"/>
        <end position="255"/>
    </location>
</feature>